<evidence type="ECO:0000259" key="4">
    <source>
        <dbReference type="PROSITE" id="PS51077"/>
    </source>
</evidence>
<dbReference type="PANTHER" id="PTHR30136">
    <property type="entry name" value="HELIX-TURN-HELIX TRANSCRIPTIONAL REGULATOR, ICLR FAMILY"/>
    <property type="match status" value="1"/>
</dbReference>
<dbReference type="RefSeq" id="WP_134758262.1">
    <property type="nucleotide sequence ID" value="NZ_CP038151.1"/>
</dbReference>
<evidence type="ECO:0000256" key="3">
    <source>
        <dbReference type="ARBA" id="ARBA00023163"/>
    </source>
</evidence>
<dbReference type="InterPro" id="IPR005471">
    <property type="entry name" value="Tscrpt_reg_IclR_N"/>
</dbReference>
<protein>
    <submittedName>
        <fullName evidence="6">IclR family transcriptional regulator</fullName>
    </submittedName>
</protein>
<dbReference type="EMBL" id="CP038151">
    <property type="protein sequence ID" value="QBR02743.1"/>
    <property type="molecule type" value="Genomic_DNA"/>
</dbReference>
<dbReference type="SMART" id="SM00346">
    <property type="entry name" value="HTH_ICLR"/>
    <property type="match status" value="1"/>
</dbReference>
<proteinExistence type="predicted"/>
<dbReference type="PROSITE" id="PS51078">
    <property type="entry name" value="ICLR_ED"/>
    <property type="match status" value="1"/>
</dbReference>
<keyword evidence="1" id="KW-0805">Transcription regulation</keyword>
<feature type="domain" description="HTH iclR-type" evidence="4">
    <location>
        <begin position="23"/>
        <end position="85"/>
    </location>
</feature>
<keyword evidence="2" id="KW-0238">DNA-binding</keyword>
<feature type="domain" description="IclR-ED" evidence="5">
    <location>
        <begin position="86"/>
        <end position="269"/>
    </location>
</feature>
<dbReference type="GO" id="GO:0003677">
    <property type="term" value="F:DNA binding"/>
    <property type="evidence" value="ECO:0007669"/>
    <property type="project" value="UniProtKB-KW"/>
</dbReference>
<dbReference type="InterPro" id="IPR036390">
    <property type="entry name" value="WH_DNA-bd_sf"/>
</dbReference>
<dbReference type="InterPro" id="IPR050707">
    <property type="entry name" value="HTH_MetabolicPath_Reg"/>
</dbReference>
<dbReference type="PANTHER" id="PTHR30136:SF33">
    <property type="entry name" value="TRANSCRIPTIONAL REGULATORY PROTEIN"/>
    <property type="match status" value="1"/>
</dbReference>
<dbReference type="SUPFAM" id="SSF55781">
    <property type="entry name" value="GAF domain-like"/>
    <property type="match status" value="1"/>
</dbReference>
<evidence type="ECO:0000259" key="5">
    <source>
        <dbReference type="PROSITE" id="PS51078"/>
    </source>
</evidence>
<dbReference type="Gene3D" id="3.30.450.40">
    <property type="match status" value="1"/>
</dbReference>
<dbReference type="AlphaFoldDB" id="A0A4V1B0H0"/>
<dbReference type="KEGG" id="ppai:E1956_36640"/>
<dbReference type="Gene3D" id="1.10.10.10">
    <property type="entry name" value="Winged helix-like DNA-binding domain superfamily/Winged helix DNA-binding domain"/>
    <property type="match status" value="1"/>
</dbReference>
<dbReference type="OrthoDB" id="5401369at2"/>
<dbReference type="Pfam" id="PF01614">
    <property type="entry name" value="IclR_C"/>
    <property type="match status" value="1"/>
</dbReference>
<dbReference type="Pfam" id="PF09339">
    <property type="entry name" value="HTH_IclR"/>
    <property type="match status" value="1"/>
</dbReference>
<evidence type="ECO:0000256" key="1">
    <source>
        <dbReference type="ARBA" id="ARBA00023015"/>
    </source>
</evidence>
<organism evidence="6 7">
    <name type="scientific">Paraburkholderia pallida</name>
    <dbReference type="NCBI Taxonomy" id="2547399"/>
    <lineage>
        <taxon>Bacteria</taxon>
        <taxon>Pseudomonadati</taxon>
        <taxon>Pseudomonadota</taxon>
        <taxon>Betaproteobacteria</taxon>
        <taxon>Burkholderiales</taxon>
        <taxon>Burkholderiaceae</taxon>
        <taxon>Paraburkholderia</taxon>
    </lineage>
</organism>
<accession>A0A4V1B0H0</accession>
<dbReference type="InterPro" id="IPR029016">
    <property type="entry name" value="GAF-like_dom_sf"/>
</dbReference>
<dbReference type="InterPro" id="IPR036388">
    <property type="entry name" value="WH-like_DNA-bd_sf"/>
</dbReference>
<dbReference type="Proteomes" id="UP000295727">
    <property type="component" value="Chromosome 4"/>
</dbReference>
<evidence type="ECO:0000313" key="7">
    <source>
        <dbReference type="Proteomes" id="UP000295727"/>
    </source>
</evidence>
<reference evidence="6 7" key="1">
    <citation type="submission" date="2019-03" db="EMBL/GenBank/DDBJ databases">
        <title>Paraburkholderia sp. 7MH5, isolated from subtropical forest soil.</title>
        <authorList>
            <person name="Gao Z.-H."/>
            <person name="Qiu L.-H."/>
        </authorList>
    </citation>
    <scope>NUCLEOTIDE SEQUENCE [LARGE SCALE GENOMIC DNA]</scope>
    <source>
        <strain evidence="6 7">7MH5</strain>
    </source>
</reference>
<sequence length="270" mass="29623">MSETAQKQKPARASAHKEDRHFVTALARGLEVLACFRGGDTSLTNQEIAQRCKLPRSTVSRLTMTLTKLGYLIHLEDTGRYRLGTACLALGSSMLARLDVRKLARPMMQELCEFSGGTVSLGVRDRLSMLYIESCRSTAALALTLDVGSRIPLATSAIGRAWLAAVAPREREDVMEQIRELDHVTWPSIKRGIEQGVHDHEELGVTCSFGEWQKDVNGIARAFEPGGGLPVMAINVGGPSFSLTREFLLEEVKPRLLHMIAQLEAAIAGR</sequence>
<evidence type="ECO:0000256" key="2">
    <source>
        <dbReference type="ARBA" id="ARBA00023125"/>
    </source>
</evidence>
<keyword evidence="7" id="KW-1185">Reference proteome</keyword>
<keyword evidence="3" id="KW-0804">Transcription</keyword>
<evidence type="ECO:0000313" key="6">
    <source>
        <dbReference type="EMBL" id="QBR02743.1"/>
    </source>
</evidence>
<dbReference type="GO" id="GO:0003700">
    <property type="term" value="F:DNA-binding transcription factor activity"/>
    <property type="evidence" value="ECO:0007669"/>
    <property type="project" value="TreeGrafter"/>
</dbReference>
<dbReference type="InterPro" id="IPR014757">
    <property type="entry name" value="Tscrpt_reg_IclR_C"/>
</dbReference>
<dbReference type="SUPFAM" id="SSF46785">
    <property type="entry name" value="Winged helix' DNA-binding domain"/>
    <property type="match status" value="1"/>
</dbReference>
<name>A0A4V1B0H0_9BURK</name>
<dbReference type="GO" id="GO:0045892">
    <property type="term" value="P:negative regulation of DNA-templated transcription"/>
    <property type="evidence" value="ECO:0007669"/>
    <property type="project" value="TreeGrafter"/>
</dbReference>
<gene>
    <name evidence="6" type="ORF">E1956_36640</name>
</gene>
<dbReference type="PROSITE" id="PS51077">
    <property type="entry name" value="HTH_ICLR"/>
    <property type="match status" value="1"/>
</dbReference>